<proteinExistence type="predicted"/>
<evidence type="ECO:0000313" key="3">
    <source>
        <dbReference type="Proteomes" id="UP001162318"/>
    </source>
</evidence>
<dbReference type="Proteomes" id="UP001162318">
    <property type="component" value="Unassembled WGS sequence"/>
</dbReference>
<comment type="caution">
    <text evidence="2">The sequence shown here is derived from an EMBL/GenBank/DDBJ whole genome shotgun (WGS) entry which is preliminary data.</text>
</comment>
<keyword evidence="1" id="KW-0732">Signal</keyword>
<dbReference type="AlphaFoldDB" id="A0AA42WYE4"/>
<evidence type="ECO:0000313" key="2">
    <source>
        <dbReference type="EMBL" id="MDH2132791.1"/>
    </source>
</evidence>
<feature type="chain" id="PRO_5041280790" evidence="1">
    <location>
        <begin position="26"/>
        <end position="155"/>
    </location>
</feature>
<dbReference type="RefSeq" id="WP_279730026.1">
    <property type="nucleotide sequence ID" value="NZ_JAOCKX010000025.1"/>
</dbReference>
<feature type="signal peptide" evidence="1">
    <location>
        <begin position="1"/>
        <end position="25"/>
    </location>
</feature>
<gene>
    <name evidence="2" type="ORF">N5J77_16815</name>
</gene>
<name>A0AA42WYE4_SPHYA</name>
<sequence>MAWIGKTMALASIAGLGVVPFDVYAAPVATGQHEERIGRCITSAAGGSRWLERTLWGLRDQEGGQTGTVSRNRDGSEDLGPMQINSWWLTPIARALRRNRRQVRDWLINDPCFNVQAARWIFVSGLHARKGYWRAVGLYLCRAVTNQANGAPANC</sequence>
<evidence type="ECO:0000256" key="1">
    <source>
        <dbReference type="SAM" id="SignalP"/>
    </source>
</evidence>
<dbReference type="SUPFAM" id="SSF53955">
    <property type="entry name" value="Lysozyme-like"/>
    <property type="match status" value="1"/>
</dbReference>
<dbReference type="CDD" id="cd13400">
    <property type="entry name" value="LT_IagB-like"/>
    <property type="match status" value="1"/>
</dbReference>
<dbReference type="EMBL" id="JAOCKX010000025">
    <property type="protein sequence ID" value="MDH2132791.1"/>
    <property type="molecule type" value="Genomic_DNA"/>
</dbReference>
<protein>
    <submittedName>
        <fullName evidence="2">Lytic transglycosylase domain-containing protein</fullName>
    </submittedName>
</protein>
<accession>A0AA42WYE4</accession>
<reference evidence="2" key="1">
    <citation type="submission" date="2022-09" db="EMBL/GenBank/DDBJ databases">
        <title>Intensive care unit water sources are persistently colonized with multi-drug resistant bacteria and are the site of extensive horizontal gene transfer of antibiotic resistance genes.</title>
        <authorList>
            <person name="Diorio-Toth L."/>
        </authorList>
    </citation>
    <scope>NUCLEOTIDE SEQUENCE</scope>
    <source>
        <strain evidence="2">GD03659</strain>
    </source>
</reference>
<organism evidence="2 3">
    <name type="scientific">Sphingobium yanoikuyae</name>
    <name type="common">Sphingomonas yanoikuyae</name>
    <dbReference type="NCBI Taxonomy" id="13690"/>
    <lineage>
        <taxon>Bacteria</taxon>
        <taxon>Pseudomonadati</taxon>
        <taxon>Pseudomonadota</taxon>
        <taxon>Alphaproteobacteria</taxon>
        <taxon>Sphingomonadales</taxon>
        <taxon>Sphingomonadaceae</taxon>
        <taxon>Sphingobium</taxon>
    </lineage>
</organism>
<dbReference type="InterPro" id="IPR023346">
    <property type="entry name" value="Lysozyme-like_dom_sf"/>
</dbReference>